<sequence>MLLRLCPLTVVLLCLLGMIPHAYSQPKELLFCYENEDSYPWVLKNGDGLNIRLISLLSRELGIKIKLLPMPWKRCLSELAGNRMDGAFAASFVAERLDYGQYPMHGDGSPDQNRRLHLSSYSLYRLKGDPLSWSGQEFINLQGPIGTLPGFSIIGLLKNKGVTIDDGSRSPGGTLRKLLLKRIQGAVLQTQRADYELASNPTWAKYIERIPLTIEQKAYYLMLSHDLVQQDPALADTIWSDIEWLRQSEEYLSQTVSFFK</sequence>
<protein>
    <submittedName>
        <fullName evidence="1">Transporter substrate-binding domain-containing protein</fullName>
    </submittedName>
</protein>
<dbReference type="SUPFAM" id="SSF53850">
    <property type="entry name" value="Periplasmic binding protein-like II"/>
    <property type="match status" value="1"/>
</dbReference>
<dbReference type="AlphaFoldDB" id="A0AAU6U8Q3"/>
<accession>A0AAU6U8Q3</accession>
<gene>
    <name evidence="1" type="ORF">MRM75_06275</name>
</gene>
<name>A0AAU6U8Q3_UNCXX</name>
<organism evidence="1">
    <name type="scientific">bacterium 19CA06SA08-2</name>
    <dbReference type="NCBI Taxonomy" id="2920658"/>
    <lineage>
        <taxon>Bacteria</taxon>
    </lineage>
</organism>
<proteinExistence type="predicted"/>
<evidence type="ECO:0000313" key="1">
    <source>
        <dbReference type="EMBL" id="XAG70579.1"/>
    </source>
</evidence>
<dbReference type="EMBL" id="CP095353">
    <property type="protein sequence ID" value="XAG70579.1"/>
    <property type="molecule type" value="Genomic_DNA"/>
</dbReference>
<reference evidence="1" key="1">
    <citation type="submission" date="2022-03" db="EMBL/GenBank/DDBJ databases">
        <title>Sea Food Isolates.</title>
        <authorList>
            <person name="Li c."/>
        </authorList>
    </citation>
    <scope>NUCLEOTIDE SEQUENCE</scope>
    <source>
        <strain evidence="1">19CA06SA08-2</strain>
    </source>
</reference>
<dbReference type="Gene3D" id="3.40.190.10">
    <property type="entry name" value="Periplasmic binding protein-like II"/>
    <property type="match status" value="1"/>
</dbReference>